<evidence type="ECO:0000313" key="3">
    <source>
        <dbReference type="EMBL" id="PUZ62101.1"/>
    </source>
</evidence>
<dbReference type="Proteomes" id="UP000244336">
    <property type="component" value="Chromosome 4"/>
</dbReference>
<feature type="region of interest" description="Disordered" evidence="1">
    <location>
        <begin position="127"/>
        <end position="147"/>
    </location>
</feature>
<keyword evidence="4" id="KW-1185">Reference proteome</keyword>
<dbReference type="EMBL" id="CM009752">
    <property type="protein sequence ID" value="PUZ62101.1"/>
    <property type="molecule type" value="Genomic_DNA"/>
</dbReference>
<dbReference type="OrthoDB" id="1166648at2759"/>
<evidence type="ECO:0000313" key="4">
    <source>
        <dbReference type="Proteomes" id="UP000244336"/>
    </source>
</evidence>
<protein>
    <recommendedName>
        <fullName evidence="2">PGG domain-containing protein</fullName>
    </recommendedName>
</protein>
<accession>A0A2T7E2N8</accession>
<dbReference type="AlphaFoldDB" id="A0A2T7E2N8"/>
<feature type="region of interest" description="Disordered" evidence="1">
    <location>
        <begin position="174"/>
        <end position="202"/>
    </location>
</feature>
<proteinExistence type="predicted"/>
<feature type="domain" description="PGG" evidence="2">
    <location>
        <begin position="151"/>
        <end position="194"/>
    </location>
</feature>
<gene>
    <name evidence="3" type="ORF">GQ55_4G330900</name>
</gene>
<dbReference type="Gramene" id="PUZ62101">
    <property type="protein sequence ID" value="PUZ62101"/>
    <property type="gene ID" value="GQ55_4G330900"/>
</dbReference>
<evidence type="ECO:0000256" key="1">
    <source>
        <dbReference type="SAM" id="MobiDB-lite"/>
    </source>
</evidence>
<feature type="region of interest" description="Disordered" evidence="1">
    <location>
        <begin position="1"/>
        <end position="91"/>
    </location>
</feature>
<feature type="compositionally biased region" description="Low complexity" evidence="1">
    <location>
        <begin position="60"/>
        <end position="85"/>
    </location>
</feature>
<dbReference type="InterPro" id="IPR026961">
    <property type="entry name" value="PGG_dom"/>
</dbReference>
<organism evidence="3 4">
    <name type="scientific">Panicum hallii var. hallii</name>
    <dbReference type="NCBI Taxonomy" id="1504633"/>
    <lineage>
        <taxon>Eukaryota</taxon>
        <taxon>Viridiplantae</taxon>
        <taxon>Streptophyta</taxon>
        <taxon>Embryophyta</taxon>
        <taxon>Tracheophyta</taxon>
        <taxon>Spermatophyta</taxon>
        <taxon>Magnoliopsida</taxon>
        <taxon>Liliopsida</taxon>
        <taxon>Poales</taxon>
        <taxon>Poaceae</taxon>
        <taxon>PACMAD clade</taxon>
        <taxon>Panicoideae</taxon>
        <taxon>Panicodae</taxon>
        <taxon>Paniceae</taxon>
        <taxon>Panicinae</taxon>
        <taxon>Panicum</taxon>
        <taxon>Panicum sect. Panicum</taxon>
    </lineage>
</organism>
<sequence length="202" mass="21047">MIGSMETPVLYKSDPNTSTISAGSLQGSTAPADHQGSQRDHARPPVHPVPPTASMSSEDATGGRAGSAPPSSAATASEVEGVAQEAPPPAARPVRVLVSPVAADGSSAAGTVLPPAYSGVLYLQQRNDEWPPMRGQQQGEDGDDPKKMRAKWFNDMRGWLMVLAVQVASVTYQTGLDPPDGFDGKLSAGTSVLESPFPKTKR</sequence>
<dbReference type="Pfam" id="PF13962">
    <property type="entry name" value="PGG"/>
    <property type="match status" value="1"/>
</dbReference>
<reference evidence="3 4" key="1">
    <citation type="submission" date="2018-04" db="EMBL/GenBank/DDBJ databases">
        <title>WGS assembly of Panicum hallii var. hallii HAL2.</title>
        <authorList>
            <person name="Lovell J."/>
            <person name="Jenkins J."/>
            <person name="Lowry D."/>
            <person name="Mamidi S."/>
            <person name="Sreedasyam A."/>
            <person name="Weng X."/>
            <person name="Barry K."/>
            <person name="Bonette J."/>
            <person name="Campitelli B."/>
            <person name="Daum C."/>
            <person name="Gordon S."/>
            <person name="Gould B."/>
            <person name="Lipzen A."/>
            <person name="MacQueen A."/>
            <person name="Palacio-Mejia J."/>
            <person name="Plott C."/>
            <person name="Shakirov E."/>
            <person name="Shu S."/>
            <person name="Yoshinaga Y."/>
            <person name="Zane M."/>
            <person name="Rokhsar D."/>
            <person name="Grimwood J."/>
            <person name="Schmutz J."/>
            <person name="Juenger T."/>
        </authorList>
    </citation>
    <scope>NUCLEOTIDE SEQUENCE [LARGE SCALE GENOMIC DNA]</scope>
    <source>
        <strain evidence="4">cv. HAL2</strain>
    </source>
</reference>
<dbReference type="STRING" id="1504633.A0A2T7E2N8"/>
<name>A0A2T7E2N8_9POAL</name>
<feature type="compositionally biased region" description="Polar residues" evidence="1">
    <location>
        <begin position="14"/>
        <end position="29"/>
    </location>
</feature>
<evidence type="ECO:0000259" key="2">
    <source>
        <dbReference type="Pfam" id="PF13962"/>
    </source>
</evidence>